<comment type="caution">
    <text evidence="1">The sequence shown here is derived from an EMBL/GenBank/DDBJ whole genome shotgun (WGS) entry which is preliminary data.</text>
</comment>
<gene>
    <name evidence="1" type="ORF">OEV98_08855</name>
</gene>
<organism evidence="1 2">
    <name type="scientific">Perspicuibacillus lycopersici</name>
    <dbReference type="NCBI Taxonomy" id="1325689"/>
    <lineage>
        <taxon>Bacteria</taxon>
        <taxon>Bacillati</taxon>
        <taxon>Bacillota</taxon>
        <taxon>Bacilli</taxon>
        <taxon>Bacillales</taxon>
        <taxon>Bacillaceae</taxon>
        <taxon>Perspicuibacillus</taxon>
    </lineage>
</organism>
<dbReference type="Pfam" id="PF11122">
    <property type="entry name" value="Spore-coat_CotD"/>
    <property type="match status" value="1"/>
</dbReference>
<reference evidence="1" key="1">
    <citation type="submission" date="2022-10" db="EMBL/GenBank/DDBJ databases">
        <title>Description of Fervidibacillus gen. nov. in the family Fervidibacillaceae fam. nov. with two species, Fervidibacillus albus sp. nov., and Fervidibacillus halotolerans sp. nov., isolated from tidal flat sediments.</title>
        <authorList>
            <person name="Kwon K.K."/>
            <person name="Yang S.-H."/>
        </authorList>
    </citation>
    <scope>NUCLEOTIDE SEQUENCE</scope>
    <source>
        <strain evidence="1">JCM 19140</strain>
    </source>
</reference>
<sequence>MPAFPPNYLQPVVHPTQQFVNTNQFTHIVPHIHPSHTTTVNQHMFLHKHFCPHTQSVVNEVCHQHVNCCPKKPRGFC</sequence>
<protein>
    <submittedName>
        <fullName evidence="1">Spore coat protein</fullName>
    </submittedName>
</protein>
<evidence type="ECO:0000313" key="2">
    <source>
        <dbReference type="Proteomes" id="UP001209318"/>
    </source>
</evidence>
<accession>A0AAE3IU64</accession>
<proteinExistence type="predicted"/>
<dbReference type="AlphaFoldDB" id="A0AAE3IU64"/>
<dbReference type="RefSeq" id="WP_263072908.1">
    <property type="nucleotide sequence ID" value="NZ_JAOUSF010000003.1"/>
</dbReference>
<keyword evidence="1" id="KW-0946">Virion</keyword>
<name>A0AAE3IU64_9BACI</name>
<dbReference type="Proteomes" id="UP001209318">
    <property type="component" value="Unassembled WGS sequence"/>
</dbReference>
<evidence type="ECO:0000313" key="1">
    <source>
        <dbReference type="EMBL" id="MCU9613668.1"/>
    </source>
</evidence>
<dbReference type="EMBL" id="JAOUSF010000003">
    <property type="protein sequence ID" value="MCU9613668.1"/>
    <property type="molecule type" value="Genomic_DNA"/>
</dbReference>
<dbReference type="InterPro" id="IPR020108">
    <property type="entry name" value="Spore_coat_CotD"/>
</dbReference>
<keyword evidence="1" id="KW-0167">Capsid protein</keyword>
<keyword evidence="2" id="KW-1185">Reference proteome</keyword>